<accession>A0A4R5FBC2</accession>
<dbReference type="NCBIfam" id="NF033708">
    <property type="entry name" value="T9SS_Cterm_ChiA"/>
    <property type="match status" value="1"/>
</dbReference>
<feature type="chain" id="PRO_5020690824" evidence="1">
    <location>
        <begin position="27"/>
        <end position="1042"/>
    </location>
</feature>
<dbReference type="Proteomes" id="UP000294814">
    <property type="component" value="Unassembled WGS sequence"/>
</dbReference>
<evidence type="ECO:0000313" key="3">
    <source>
        <dbReference type="EMBL" id="TDE45589.1"/>
    </source>
</evidence>
<dbReference type="OrthoDB" id="1652165at2"/>
<name>A0A4R5FBC2_9FLAO</name>
<protein>
    <submittedName>
        <fullName evidence="3">T9SS sorting signal type C domain-containing protein</fullName>
    </submittedName>
</protein>
<feature type="signal peptide" evidence="1">
    <location>
        <begin position="1"/>
        <end position="26"/>
    </location>
</feature>
<sequence length="1042" mass="109423">MKILLPKSTIFAVLFLLFAFSENVGAQCTVTGNVNTSTMPCSSYTGCTAINIGNGTTTTSLNFNADLDLTCLNSIQFVIKNNAAVNFGSSDRLYLGAGSSIVVESGGDLSGSSCNASERIYIGGVLYASCNGGGGADVTFSDIESFGGSGSATSNSPVCTGNSINLSATPPPNGGAFTYTWYEPAVSTNPIGTGQNLSITSTAGTHTYKVRIFSASLNKTMIVSTTVVVNALPNNTSSSGFTGGSFCIGSQATLTFDADDTNGAPPYTLSYTDGTTTYSQTINTNAATTFNVSATTSKTYTLLSITNANGCVNLSPANKTANVTFRPNPTATVSGTTAVCLGATSPNIAFTNPQAAGITITYTINGVVSPTVSVVASGTANVSVPTTIAGSFVYALVSVVYSTNPSCTQTLTGSATVTVNSLPSAPTVTITEPTCTVATCSITIIAVSGETYSFDGSAYSGTLVYGSLAQGSSHTVYARNAAGCVSLVKNVVISSLVTNTYTGTWSTGSPPTSNQKIVFNAGYNSTGDLEGCSCQVNSGAIIINSGHTLKITNAVTVSGGSLTFENNASLVQINDAAVNTGDIIYKRTTNPVRKYDFTYWSSPVAGYALGALSPNTLGDKYFSFNPDTDDWAQESSVTPMTEGEGYAIRAPQDHDLITATPFSAVFEGVPNNGGYSLMGVNPDKSYLLGNPYPSALDADTFLTANAGVLDGTIYFWTHNSPPSDAIAGDFLYNYTSDDYASYNGVGGVETLAAASGGEKPSGKIASGQGFFVSSKVAPISGNAVVFNNSMRVGVGAIAGDNSQFFKIGNTKVKSANVIEKHRIWLNLSNDRGAFKQTLIGYVTGATNGHDGPFDGESFDGNEYVDFYSVNQDKNLVIQGRLLPFEETDTVPLGYNTTIEGVFTINIDAVDGLLVNQAVFIEDKEIKVIHNLKDGAYSFTSKVGTFNDRFVLRYANRTLSANKFQKEKESVLVFHKNKQLQINSTEELIDEVTIYDLSGRKMYKRSNINDVNFSVLNLVSNHQVVLINIVFQNGRSVVRKVVY</sequence>
<keyword evidence="4" id="KW-1185">Reference proteome</keyword>
<comment type="caution">
    <text evidence="3">The sequence shown here is derived from an EMBL/GenBank/DDBJ whole genome shotgun (WGS) entry which is preliminary data.</text>
</comment>
<dbReference type="InterPro" id="IPR044023">
    <property type="entry name" value="Ig_7"/>
</dbReference>
<dbReference type="EMBL" id="SMLG01000003">
    <property type="protein sequence ID" value="TDE45589.1"/>
    <property type="molecule type" value="Genomic_DNA"/>
</dbReference>
<evidence type="ECO:0000313" key="4">
    <source>
        <dbReference type="Proteomes" id="UP000294814"/>
    </source>
</evidence>
<dbReference type="AlphaFoldDB" id="A0A4R5FBC2"/>
<dbReference type="Pfam" id="PF19081">
    <property type="entry name" value="Ig_7"/>
    <property type="match status" value="1"/>
</dbReference>
<proteinExistence type="predicted"/>
<gene>
    <name evidence="3" type="ORF">E0I26_06485</name>
</gene>
<keyword evidence="1" id="KW-0732">Signal</keyword>
<reference evidence="3 4" key="1">
    <citation type="submission" date="2019-03" db="EMBL/GenBank/DDBJ databases">
        <title>Novel species of Flavobacterium.</title>
        <authorList>
            <person name="Liu Q."/>
            <person name="Xin Y.-H."/>
        </authorList>
    </citation>
    <scope>NUCLEOTIDE SEQUENCE [LARGE SCALE GENOMIC DNA]</scope>
    <source>
        <strain evidence="3 4">LB3P52</strain>
    </source>
</reference>
<organism evidence="3 4">
    <name type="scientific">Flavobacterium rhamnosiphilum</name>
    <dbReference type="NCBI Taxonomy" id="2541724"/>
    <lineage>
        <taxon>Bacteria</taxon>
        <taxon>Pseudomonadati</taxon>
        <taxon>Bacteroidota</taxon>
        <taxon>Flavobacteriia</taxon>
        <taxon>Flavobacteriales</taxon>
        <taxon>Flavobacteriaceae</taxon>
        <taxon>Flavobacterium</taxon>
    </lineage>
</organism>
<evidence type="ECO:0000256" key="1">
    <source>
        <dbReference type="SAM" id="SignalP"/>
    </source>
</evidence>
<evidence type="ECO:0000259" key="2">
    <source>
        <dbReference type="Pfam" id="PF19081"/>
    </source>
</evidence>
<dbReference type="RefSeq" id="WP_131915672.1">
    <property type="nucleotide sequence ID" value="NZ_SMLG01000003.1"/>
</dbReference>
<feature type="domain" description="Ig-like" evidence="2">
    <location>
        <begin position="153"/>
        <end position="229"/>
    </location>
</feature>